<accession>E1QM34</accession>
<evidence type="ECO:0008006" key="5">
    <source>
        <dbReference type="Google" id="ProtNLM"/>
    </source>
</evidence>
<dbReference type="OrthoDB" id="1027826at2"/>
<reference evidence="3 4" key="1">
    <citation type="journal article" date="2010" name="Stand. Genomic Sci.">
        <title>Complete genome sequence of Desulfarculus baarsii type strain (2st14).</title>
        <authorList>
            <person name="Sun H."/>
            <person name="Spring S."/>
            <person name="Lapidus A."/>
            <person name="Davenport K."/>
            <person name="Del Rio T.G."/>
            <person name="Tice H."/>
            <person name="Nolan M."/>
            <person name="Copeland A."/>
            <person name="Cheng J.F."/>
            <person name="Lucas S."/>
            <person name="Tapia R."/>
            <person name="Goodwin L."/>
            <person name="Pitluck S."/>
            <person name="Ivanova N."/>
            <person name="Pagani I."/>
            <person name="Mavromatis K."/>
            <person name="Ovchinnikova G."/>
            <person name="Pati A."/>
            <person name="Chen A."/>
            <person name="Palaniappan K."/>
            <person name="Hauser L."/>
            <person name="Chang Y.J."/>
            <person name="Jeffries C.D."/>
            <person name="Detter J.C."/>
            <person name="Han C."/>
            <person name="Rohde M."/>
            <person name="Brambilla E."/>
            <person name="Goker M."/>
            <person name="Woyke T."/>
            <person name="Bristow J."/>
            <person name="Eisen J.A."/>
            <person name="Markowitz V."/>
            <person name="Hugenholtz P."/>
            <person name="Kyrpides N.C."/>
            <person name="Klenk H.P."/>
            <person name="Land M."/>
        </authorList>
    </citation>
    <scope>NUCLEOTIDE SEQUENCE [LARGE SCALE GENOMIC DNA]</scope>
    <source>
        <strain evidence="4">ATCC 33931 / DSM 2075 / LMG 7858 / VKM B-1802 / 2st14</strain>
    </source>
</reference>
<sequence>MMIFRPKSVLTFLSLLLGLAAAPLALAAPAVIQVRVEAGPAYVQKASVMLWPVEKTPSMAIWLARPDGSHALTIYVSHRVAVQDWVTGPFTDKRDVRRPEALPIWAAAHQRSGRPERQQCAACHDQHQREEIDPAARKALDAISGATPQTSFSRNVNLPADFAPGRYLIRLEVNHSWDYNQAYPEDTEPDSPGYNGQSGQPSVLWQGELTVGAAASQARLHPVGHGAPGGQSGRITFDKDGLDSALGILSAVTARYLPPAKSAVTAGRR</sequence>
<proteinExistence type="predicted"/>
<dbReference type="EMBL" id="CP002085">
    <property type="protein sequence ID" value="ADK86619.1"/>
    <property type="molecule type" value="Genomic_DNA"/>
</dbReference>
<keyword evidence="4" id="KW-1185">Reference proteome</keyword>
<keyword evidence="2" id="KW-0732">Signal</keyword>
<dbReference type="HOGENOM" id="CLU_100962_0_0_7"/>
<name>E1QM34_DESB2</name>
<evidence type="ECO:0000313" key="3">
    <source>
        <dbReference type="EMBL" id="ADK86619.1"/>
    </source>
</evidence>
<dbReference type="KEGG" id="dbr:Deba_3266"/>
<dbReference type="eggNOG" id="ENOG502ZB8J">
    <property type="taxonomic scope" value="Bacteria"/>
</dbReference>
<evidence type="ECO:0000313" key="4">
    <source>
        <dbReference type="Proteomes" id="UP000009047"/>
    </source>
</evidence>
<protein>
    <recommendedName>
        <fullName evidence="5">Cytochrome c-552/DMSO reductase-like haem-binding domain-containing protein</fullName>
    </recommendedName>
</protein>
<dbReference type="STRING" id="644282.Deba_3266"/>
<organism evidence="3 4">
    <name type="scientific">Desulfarculus baarsii (strain ATCC 33931 / DSM 2075 / LMG 7858 / VKM B-1802 / 2st14)</name>
    <dbReference type="NCBI Taxonomy" id="644282"/>
    <lineage>
        <taxon>Bacteria</taxon>
        <taxon>Pseudomonadati</taxon>
        <taxon>Thermodesulfobacteriota</taxon>
        <taxon>Desulfarculia</taxon>
        <taxon>Desulfarculales</taxon>
        <taxon>Desulfarculaceae</taxon>
        <taxon>Desulfarculus</taxon>
    </lineage>
</organism>
<feature type="signal peptide" evidence="2">
    <location>
        <begin position="1"/>
        <end position="27"/>
    </location>
</feature>
<dbReference type="RefSeq" id="WP_013260055.1">
    <property type="nucleotide sequence ID" value="NC_014365.1"/>
</dbReference>
<feature type="chain" id="PRO_5003150289" description="Cytochrome c-552/DMSO reductase-like haem-binding domain-containing protein" evidence="2">
    <location>
        <begin position="28"/>
        <end position="269"/>
    </location>
</feature>
<dbReference type="AlphaFoldDB" id="E1QM34"/>
<feature type="region of interest" description="Disordered" evidence="1">
    <location>
        <begin position="181"/>
        <end position="200"/>
    </location>
</feature>
<gene>
    <name evidence="3" type="ordered locus">Deba_3266</name>
</gene>
<evidence type="ECO:0000256" key="2">
    <source>
        <dbReference type="SAM" id="SignalP"/>
    </source>
</evidence>
<evidence type="ECO:0000256" key="1">
    <source>
        <dbReference type="SAM" id="MobiDB-lite"/>
    </source>
</evidence>
<dbReference type="Proteomes" id="UP000009047">
    <property type="component" value="Chromosome"/>
</dbReference>